<dbReference type="InterPro" id="IPR004358">
    <property type="entry name" value="Sig_transdc_His_kin-like_C"/>
</dbReference>
<dbReference type="InterPro" id="IPR003594">
    <property type="entry name" value="HATPase_dom"/>
</dbReference>
<feature type="domain" description="PAS" evidence="8">
    <location>
        <begin position="191"/>
        <end position="262"/>
    </location>
</feature>
<dbReference type="SMART" id="SM00091">
    <property type="entry name" value="PAS"/>
    <property type="match status" value="4"/>
</dbReference>
<dbReference type="CDD" id="cd00130">
    <property type="entry name" value="PAS"/>
    <property type="match status" value="2"/>
</dbReference>
<dbReference type="InterPro" id="IPR000700">
    <property type="entry name" value="PAS-assoc_C"/>
</dbReference>
<dbReference type="SMART" id="SM00086">
    <property type="entry name" value="PAC"/>
    <property type="match status" value="4"/>
</dbReference>
<evidence type="ECO:0000256" key="5">
    <source>
        <dbReference type="ARBA" id="ARBA00022777"/>
    </source>
</evidence>
<accession>A0A4R6TMR7</accession>
<dbReference type="AlphaFoldDB" id="A0A4R6TMR7"/>
<comment type="catalytic activity">
    <reaction evidence="1">
        <text>ATP + protein L-histidine = ADP + protein N-phospho-L-histidine.</text>
        <dbReference type="EC" id="2.7.13.3"/>
    </reaction>
</comment>
<dbReference type="InterPro" id="IPR036097">
    <property type="entry name" value="HisK_dim/P_sf"/>
</dbReference>
<protein>
    <recommendedName>
        <fullName evidence="2">histidine kinase</fullName>
        <ecNumber evidence="2">2.7.13.3</ecNumber>
    </recommendedName>
</protein>
<organism evidence="10 11">
    <name type="scientific">Zeaxanthinibacter enoshimensis</name>
    <dbReference type="NCBI Taxonomy" id="392009"/>
    <lineage>
        <taxon>Bacteria</taxon>
        <taxon>Pseudomonadati</taxon>
        <taxon>Bacteroidota</taxon>
        <taxon>Flavobacteriia</taxon>
        <taxon>Flavobacteriales</taxon>
        <taxon>Flavobacteriaceae</taxon>
        <taxon>Zeaxanthinibacter</taxon>
    </lineage>
</organism>
<dbReference type="Gene3D" id="2.10.70.100">
    <property type="match status" value="1"/>
</dbReference>
<dbReference type="Pfam" id="PF08447">
    <property type="entry name" value="PAS_3"/>
    <property type="match status" value="1"/>
</dbReference>
<feature type="domain" description="PAC" evidence="9">
    <location>
        <begin position="657"/>
        <end position="710"/>
    </location>
</feature>
<dbReference type="InterPro" id="IPR005467">
    <property type="entry name" value="His_kinase_dom"/>
</dbReference>
<dbReference type="Pfam" id="PF02518">
    <property type="entry name" value="HATPase_c"/>
    <property type="match status" value="1"/>
</dbReference>
<feature type="domain" description="PAC" evidence="9">
    <location>
        <begin position="387"/>
        <end position="441"/>
    </location>
</feature>
<feature type="domain" description="PAC" evidence="9">
    <location>
        <begin position="267"/>
        <end position="320"/>
    </location>
</feature>
<evidence type="ECO:0000259" key="7">
    <source>
        <dbReference type="PROSITE" id="PS50109"/>
    </source>
</evidence>
<dbReference type="InterPro" id="IPR001610">
    <property type="entry name" value="PAC"/>
</dbReference>
<dbReference type="CDD" id="cd00082">
    <property type="entry name" value="HisKA"/>
    <property type="match status" value="1"/>
</dbReference>
<evidence type="ECO:0000259" key="8">
    <source>
        <dbReference type="PROSITE" id="PS50112"/>
    </source>
</evidence>
<dbReference type="InterPro" id="IPR036890">
    <property type="entry name" value="HATPase_C_sf"/>
</dbReference>
<dbReference type="InterPro" id="IPR013655">
    <property type="entry name" value="PAS_fold_3"/>
</dbReference>
<feature type="coiled-coil region" evidence="6">
    <location>
        <begin position="429"/>
        <end position="459"/>
    </location>
</feature>
<proteinExistence type="predicted"/>
<dbReference type="Pfam" id="PF00989">
    <property type="entry name" value="PAS"/>
    <property type="match status" value="1"/>
</dbReference>
<dbReference type="InterPro" id="IPR013656">
    <property type="entry name" value="PAS_4"/>
</dbReference>
<keyword evidence="4" id="KW-0808">Transferase</keyword>
<dbReference type="PANTHER" id="PTHR43304:SF1">
    <property type="entry name" value="PAC DOMAIN-CONTAINING PROTEIN"/>
    <property type="match status" value="1"/>
</dbReference>
<evidence type="ECO:0000256" key="3">
    <source>
        <dbReference type="ARBA" id="ARBA00022553"/>
    </source>
</evidence>
<comment type="caution">
    <text evidence="10">The sequence shown here is derived from an EMBL/GenBank/DDBJ whole genome shotgun (WGS) entry which is preliminary data.</text>
</comment>
<dbReference type="PRINTS" id="PR00344">
    <property type="entry name" value="BCTRLSENSOR"/>
</dbReference>
<keyword evidence="5" id="KW-0418">Kinase</keyword>
<dbReference type="SMART" id="SM00387">
    <property type="entry name" value="HATPase_c"/>
    <property type="match status" value="1"/>
</dbReference>
<dbReference type="GO" id="GO:0000155">
    <property type="term" value="F:phosphorelay sensor kinase activity"/>
    <property type="evidence" value="ECO:0007669"/>
    <property type="project" value="InterPro"/>
</dbReference>
<dbReference type="PROSITE" id="PS50109">
    <property type="entry name" value="HIS_KIN"/>
    <property type="match status" value="1"/>
</dbReference>
<dbReference type="Pfam" id="PF08448">
    <property type="entry name" value="PAS_4"/>
    <property type="match status" value="2"/>
</dbReference>
<dbReference type="InterPro" id="IPR003661">
    <property type="entry name" value="HisK_dim/P_dom"/>
</dbReference>
<dbReference type="PROSITE" id="PS50113">
    <property type="entry name" value="PAC"/>
    <property type="match status" value="3"/>
</dbReference>
<dbReference type="InterPro" id="IPR052162">
    <property type="entry name" value="Sensor_kinase/Photoreceptor"/>
</dbReference>
<evidence type="ECO:0000256" key="2">
    <source>
        <dbReference type="ARBA" id="ARBA00012438"/>
    </source>
</evidence>
<keyword evidence="6" id="KW-0175">Coiled coil</keyword>
<evidence type="ECO:0000313" key="11">
    <source>
        <dbReference type="Proteomes" id="UP000295468"/>
    </source>
</evidence>
<sequence>MKRQRRRLTLSSNRNTFLMKFLKKDQDIHFLKGGGEMGDIIRNKDWSDTSVGNPSQWPSSLRVLLNTLLNSRFPMFLFWGDEWICFYNDAYRPSLGKEGKHPYILGEPAVVAWPEIWPTIKPLLDKVYKKGESTWSEDQLIPIYRDGKIDDAYWTFSYSPAYGVSGLVEGVFVTCTETTSKVQYLKKLEQSEEQLSNALEAAGMGAWDMDPQKGTFTANKQAQKWFGLTQGPNEDLEDVYSTILKEDRELVRRAVESTLSDQSDGNYEVMYRIRGDEDGDIRTLRALGRAWFNESGQPYRFNGIVQDVTEQHAIDNERHKLISLIDSSNQFIALADPEHQIQFANAAAIKMLGWHGIENRKLLDFVYEKDRGKAEKLLAVLPEQGHFNTEIRFVNEENGRPLWLKWNMVVVKDPRTSEILGYGTVSTNIEEQRAREAQLELALDRIVEQERKFRNLVKQAPVGIGILKGEDFEVELANTTALAIVKKEERQVLGVPFFKILPDTQETLMPMLNEVLMTGKSSRGTNFPIVIEKKGKKETRYFNFIFYPVRDEDDLVTGVMLVATEVTESVLLSNKLKESAKQFRNLVIQSPIPMTILRGRDFVIEMANDIMINEIWRKDKDEVLGKKLLDLFPGLVDQKYPELLNKVFDNGETLTVKESHARIEGNDGTREFYLDYDYAPLRELDGTVSGIMITVSDVTDKVRSRKKLEEFSKELEKQVYERTDLLNKTNLQLRDSIRELEQTNEELQSFAYISSHDLQEPLRKIQMFTSRIKERSGEKFSEKDEQDFSRIIIAASRMRTLIEDLLAFSKTSTSLGDFRVMPVGDVVQEVKEDLSDKIQATNATINSTDLCVIKMIPFQIQQLFVNLIENSLKFAKDDQDPVITITSEKVSGKNVSEILLDPKKLYCKITVKDNGIGFEPKYGERIFQVFQRLHGRNQFEGTGIGLAIVKKIVQNHNGGITAESEPGKGATFRIYLPVEGV</sequence>
<evidence type="ECO:0000259" key="9">
    <source>
        <dbReference type="PROSITE" id="PS50113"/>
    </source>
</evidence>
<name>A0A4R6TMR7_9FLAO</name>
<dbReference type="SUPFAM" id="SSF55785">
    <property type="entry name" value="PYP-like sensor domain (PAS domain)"/>
    <property type="match status" value="4"/>
</dbReference>
<dbReference type="Gene3D" id="3.30.565.10">
    <property type="entry name" value="Histidine kinase-like ATPase, C-terminal domain"/>
    <property type="match status" value="1"/>
</dbReference>
<keyword evidence="3" id="KW-0597">Phosphoprotein</keyword>
<dbReference type="Proteomes" id="UP000295468">
    <property type="component" value="Unassembled WGS sequence"/>
</dbReference>
<dbReference type="FunFam" id="3.30.565.10:FF:000006">
    <property type="entry name" value="Sensor histidine kinase WalK"/>
    <property type="match status" value="1"/>
</dbReference>
<evidence type="ECO:0000256" key="4">
    <source>
        <dbReference type="ARBA" id="ARBA00022679"/>
    </source>
</evidence>
<dbReference type="Gene3D" id="3.30.450.20">
    <property type="entry name" value="PAS domain"/>
    <property type="match status" value="5"/>
</dbReference>
<dbReference type="GO" id="GO:0006355">
    <property type="term" value="P:regulation of DNA-templated transcription"/>
    <property type="evidence" value="ECO:0007669"/>
    <property type="project" value="InterPro"/>
</dbReference>
<keyword evidence="11" id="KW-1185">Reference proteome</keyword>
<gene>
    <name evidence="10" type="ORF">CLV82_0175</name>
</gene>
<dbReference type="PROSITE" id="PS50112">
    <property type="entry name" value="PAS"/>
    <property type="match status" value="1"/>
</dbReference>
<dbReference type="EC" id="2.7.13.3" evidence="2"/>
<dbReference type="NCBIfam" id="TIGR00229">
    <property type="entry name" value="sensory_box"/>
    <property type="match status" value="3"/>
</dbReference>
<dbReference type="InterPro" id="IPR035965">
    <property type="entry name" value="PAS-like_dom_sf"/>
</dbReference>
<dbReference type="SUPFAM" id="SSF55874">
    <property type="entry name" value="ATPase domain of HSP90 chaperone/DNA topoisomerase II/histidine kinase"/>
    <property type="match status" value="1"/>
</dbReference>
<dbReference type="Pfam" id="PF00512">
    <property type="entry name" value="HisKA"/>
    <property type="match status" value="1"/>
</dbReference>
<dbReference type="SMART" id="SM00388">
    <property type="entry name" value="HisKA"/>
    <property type="match status" value="1"/>
</dbReference>
<feature type="domain" description="Histidine kinase" evidence="7">
    <location>
        <begin position="753"/>
        <end position="980"/>
    </location>
</feature>
<evidence type="ECO:0000313" key="10">
    <source>
        <dbReference type="EMBL" id="TDQ32350.1"/>
    </source>
</evidence>
<dbReference type="InterPro" id="IPR000014">
    <property type="entry name" value="PAS"/>
</dbReference>
<dbReference type="SUPFAM" id="SSF47384">
    <property type="entry name" value="Homodimeric domain of signal transducing histidine kinase"/>
    <property type="match status" value="1"/>
</dbReference>
<evidence type="ECO:0000256" key="6">
    <source>
        <dbReference type="SAM" id="Coils"/>
    </source>
</evidence>
<dbReference type="PANTHER" id="PTHR43304">
    <property type="entry name" value="PHYTOCHROME-LIKE PROTEIN CPH1"/>
    <property type="match status" value="1"/>
</dbReference>
<evidence type="ECO:0000256" key="1">
    <source>
        <dbReference type="ARBA" id="ARBA00000085"/>
    </source>
</evidence>
<dbReference type="InterPro" id="IPR013767">
    <property type="entry name" value="PAS_fold"/>
</dbReference>
<reference evidence="10 11" key="1">
    <citation type="submission" date="2019-03" db="EMBL/GenBank/DDBJ databases">
        <title>Genomic Encyclopedia of Archaeal and Bacterial Type Strains, Phase II (KMG-II): from individual species to whole genera.</title>
        <authorList>
            <person name="Goeker M."/>
        </authorList>
    </citation>
    <scope>NUCLEOTIDE SEQUENCE [LARGE SCALE GENOMIC DNA]</scope>
    <source>
        <strain evidence="10 11">DSM 18435</strain>
    </source>
</reference>
<dbReference type="Gene3D" id="1.10.287.130">
    <property type="match status" value="1"/>
</dbReference>
<dbReference type="EMBL" id="SNYI01000001">
    <property type="protein sequence ID" value="TDQ32350.1"/>
    <property type="molecule type" value="Genomic_DNA"/>
</dbReference>